<dbReference type="Proteomes" id="UP001217089">
    <property type="component" value="Unassembled WGS sequence"/>
</dbReference>
<evidence type="ECO:0000313" key="1">
    <source>
        <dbReference type="EMBL" id="KAJ8305526.1"/>
    </source>
</evidence>
<proteinExistence type="predicted"/>
<comment type="caution">
    <text evidence="1">The sequence shown here is derived from an EMBL/GenBank/DDBJ whole genome shotgun (WGS) entry which is preliminary data.</text>
</comment>
<accession>A0ABQ9EJT7</accession>
<sequence>MDKIETVCSKSTTENGNIFLAHGAKTKTVKEVRNLYKKIASDPEYANAPHRILVFRFKDSSGKIHD</sequence>
<name>A0ABQ9EJT7_TEGGR</name>
<protein>
    <submittedName>
        <fullName evidence="1">Uncharacterized protein</fullName>
    </submittedName>
</protein>
<reference evidence="1 2" key="1">
    <citation type="submission" date="2022-12" db="EMBL/GenBank/DDBJ databases">
        <title>Chromosome-level genome of Tegillarca granosa.</title>
        <authorList>
            <person name="Kim J."/>
        </authorList>
    </citation>
    <scope>NUCLEOTIDE SEQUENCE [LARGE SCALE GENOMIC DNA]</scope>
    <source>
        <strain evidence="1">Teg-2019</strain>
        <tissue evidence="1">Adductor muscle</tissue>
    </source>
</reference>
<gene>
    <name evidence="1" type="ORF">KUTeg_016071</name>
</gene>
<organism evidence="1 2">
    <name type="scientific">Tegillarca granosa</name>
    <name type="common">Malaysian cockle</name>
    <name type="synonym">Anadara granosa</name>
    <dbReference type="NCBI Taxonomy" id="220873"/>
    <lineage>
        <taxon>Eukaryota</taxon>
        <taxon>Metazoa</taxon>
        <taxon>Spiralia</taxon>
        <taxon>Lophotrochozoa</taxon>
        <taxon>Mollusca</taxon>
        <taxon>Bivalvia</taxon>
        <taxon>Autobranchia</taxon>
        <taxon>Pteriomorphia</taxon>
        <taxon>Arcoida</taxon>
        <taxon>Arcoidea</taxon>
        <taxon>Arcidae</taxon>
        <taxon>Tegillarca</taxon>
    </lineage>
</organism>
<dbReference type="EMBL" id="JARBDR010000813">
    <property type="protein sequence ID" value="KAJ8305526.1"/>
    <property type="molecule type" value="Genomic_DNA"/>
</dbReference>
<evidence type="ECO:0000313" key="2">
    <source>
        <dbReference type="Proteomes" id="UP001217089"/>
    </source>
</evidence>
<keyword evidence="2" id="KW-1185">Reference proteome</keyword>